<evidence type="ECO:0000256" key="4">
    <source>
        <dbReference type="ARBA" id="ARBA00022989"/>
    </source>
</evidence>
<dbReference type="PANTHER" id="PTHR30086">
    <property type="entry name" value="ARGININE EXPORTER PROTEIN ARGO"/>
    <property type="match status" value="1"/>
</dbReference>
<feature type="transmembrane region" description="Helical" evidence="6">
    <location>
        <begin position="132"/>
        <end position="150"/>
    </location>
</feature>
<dbReference type="PANTHER" id="PTHR30086:SF20">
    <property type="entry name" value="ARGININE EXPORTER PROTEIN ARGO-RELATED"/>
    <property type="match status" value="1"/>
</dbReference>
<keyword evidence="3 6" id="KW-0812">Transmembrane</keyword>
<dbReference type="Proteomes" id="UP000078486">
    <property type="component" value="Unassembled WGS sequence"/>
</dbReference>
<sequence length="157" mass="16830">MLRCIQLAGAGVLIWLGLRALLSRPAPVPPAAIQAAARATAVGGATPQDGPDERRQAMAGFMEGFLCNATNVKVFIFFVSIFSQFLPAGAPWQWRVAVPVIVVLHGAIMWSLITAALLSPPVASRLARAQRWLPRVFGVVLIGFAAFVIWEAARGAW</sequence>
<gene>
    <name evidence="7" type="ORF">AW736_14310</name>
</gene>
<dbReference type="InterPro" id="IPR001123">
    <property type="entry name" value="LeuE-type"/>
</dbReference>
<evidence type="ECO:0000313" key="8">
    <source>
        <dbReference type="Proteomes" id="UP000078486"/>
    </source>
</evidence>
<reference evidence="7 8" key="1">
    <citation type="submission" date="2016-01" db="EMBL/GenBank/DDBJ databases">
        <title>High potential of lignocellulose degradation of a new Verrucomicrobia species.</title>
        <authorList>
            <person name="Wang Y."/>
            <person name="Shi Y."/>
            <person name="Qiu Z."/>
            <person name="Liu S."/>
            <person name="Yang H."/>
        </authorList>
    </citation>
    <scope>NUCLEOTIDE SEQUENCE [LARGE SCALE GENOMIC DNA]</scope>
    <source>
        <strain evidence="7 8">TSB47</strain>
    </source>
</reference>
<protein>
    <recommendedName>
        <fullName evidence="9">Lysine transporter LysE</fullName>
    </recommendedName>
</protein>
<evidence type="ECO:0000256" key="6">
    <source>
        <dbReference type="SAM" id="Phobius"/>
    </source>
</evidence>
<dbReference type="STRING" id="1184151.AW736_14310"/>
<dbReference type="Pfam" id="PF01810">
    <property type="entry name" value="LysE"/>
    <property type="match status" value="1"/>
</dbReference>
<feature type="transmembrane region" description="Helical" evidence="6">
    <location>
        <begin position="98"/>
        <end position="120"/>
    </location>
</feature>
<evidence type="ECO:0000256" key="3">
    <source>
        <dbReference type="ARBA" id="ARBA00022692"/>
    </source>
</evidence>
<comment type="subcellular location">
    <subcellularLocation>
        <location evidence="1">Cell membrane</location>
        <topology evidence="1">Multi-pass membrane protein</topology>
    </subcellularLocation>
</comment>
<evidence type="ECO:0000256" key="2">
    <source>
        <dbReference type="ARBA" id="ARBA00022475"/>
    </source>
</evidence>
<dbReference type="EMBL" id="LRRQ01000102">
    <property type="protein sequence ID" value="OAM89221.1"/>
    <property type="molecule type" value="Genomic_DNA"/>
</dbReference>
<dbReference type="AlphaFoldDB" id="A0A178IHX1"/>
<dbReference type="GO" id="GO:0005886">
    <property type="term" value="C:plasma membrane"/>
    <property type="evidence" value="ECO:0007669"/>
    <property type="project" value="UniProtKB-SubCell"/>
</dbReference>
<organism evidence="7 8">
    <name type="scientific">Termitidicoccus mucosus</name>
    <dbReference type="NCBI Taxonomy" id="1184151"/>
    <lineage>
        <taxon>Bacteria</taxon>
        <taxon>Pseudomonadati</taxon>
        <taxon>Verrucomicrobiota</taxon>
        <taxon>Opitutia</taxon>
        <taxon>Opitutales</taxon>
        <taxon>Opitutaceae</taxon>
        <taxon>Termitidicoccus</taxon>
    </lineage>
</organism>
<keyword evidence="4 6" id="KW-1133">Transmembrane helix</keyword>
<evidence type="ECO:0000256" key="5">
    <source>
        <dbReference type="ARBA" id="ARBA00023136"/>
    </source>
</evidence>
<keyword evidence="8" id="KW-1185">Reference proteome</keyword>
<feature type="transmembrane region" description="Helical" evidence="6">
    <location>
        <begin position="65"/>
        <end position="86"/>
    </location>
</feature>
<name>A0A178IHX1_9BACT</name>
<evidence type="ECO:0008006" key="9">
    <source>
        <dbReference type="Google" id="ProtNLM"/>
    </source>
</evidence>
<proteinExistence type="predicted"/>
<comment type="caution">
    <text evidence="7">The sequence shown here is derived from an EMBL/GenBank/DDBJ whole genome shotgun (WGS) entry which is preliminary data.</text>
</comment>
<keyword evidence="5 6" id="KW-0472">Membrane</keyword>
<evidence type="ECO:0000256" key="1">
    <source>
        <dbReference type="ARBA" id="ARBA00004651"/>
    </source>
</evidence>
<dbReference type="GO" id="GO:0015171">
    <property type="term" value="F:amino acid transmembrane transporter activity"/>
    <property type="evidence" value="ECO:0007669"/>
    <property type="project" value="TreeGrafter"/>
</dbReference>
<accession>A0A178IHX1</accession>
<evidence type="ECO:0000313" key="7">
    <source>
        <dbReference type="EMBL" id="OAM89221.1"/>
    </source>
</evidence>
<keyword evidence="2" id="KW-1003">Cell membrane</keyword>